<dbReference type="InterPro" id="IPR029062">
    <property type="entry name" value="Class_I_gatase-like"/>
</dbReference>
<dbReference type="InterPro" id="IPR052158">
    <property type="entry name" value="INH-QAR"/>
</dbReference>
<comment type="caution">
    <text evidence="2">The sequence shown here is derived from an EMBL/GenBank/DDBJ whole genome shotgun (WGS) entry which is preliminary data.</text>
</comment>
<feature type="domain" description="DJ-1/PfpI" evidence="1">
    <location>
        <begin position="11"/>
        <end position="168"/>
    </location>
</feature>
<dbReference type="Pfam" id="PF01965">
    <property type="entry name" value="DJ-1_PfpI"/>
    <property type="match status" value="1"/>
</dbReference>
<dbReference type="GO" id="GO:0006355">
    <property type="term" value="P:regulation of DNA-templated transcription"/>
    <property type="evidence" value="ECO:0007669"/>
    <property type="project" value="TreeGrafter"/>
</dbReference>
<keyword evidence="3" id="KW-1185">Reference proteome</keyword>
<dbReference type="AlphaFoldDB" id="A0A8J6XJC0"/>
<dbReference type="SUPFAM" id="SSF52317">
    <property type="entry name" value="Class I glutamine amidotransferase-like"/>
    <property type="match status" value="1"/>
</dbReference>
<dbReference type="RefSeq" id="WP_190834146.1">
    <property type="nucleotide sequence ID" value="NZ_CAWPPI010000083.1"/>
</dbReference>
<dbReference type="InterPro" id="IPR002818">
    <property type="entry name" value="DJ-1/PfpI"/>
</dbReference>
<dbReference type="CDD" id="cd03139">
    <property type="entry name" value="GATase1_PfpI_2"/>
    <property type="match status" value="1"/>
</dbReference>
<evidence type="ECO:0000313" key="2">
    <source>
        <dbReference type="EMBL" id="MBD2775568.1"/>
    </source>
</evidence>
<reference evidence="2" key="1">
    <citation type="submission" date="2020-09" db="EMBL/GenBank/DDBJ databases">
        <title>Iningainema tapete sp. nov. (Scytonemataceae, Cyanobacteria) from greenhouses in central Florida (USA) produces two types of nodularin with biosynthetic potential for microcystin-LR and anabaenopeptins.</title>
        <authorList>
            <person name="Berthold D.E."/>
            <person name="Lefler F.W."/>
            <person name="Huang I.-S."/>
            <person name="Abdulla H."/>
            <person name="Zimba P.V."/>
            <person name="Laughinghouse H.D. IV."/>
        </authorList>
    </citation>
    <scope>NUCLEOTIDE SEQUENCE</scope>
    <source>
        <strain evidence="2">BLCCT55</strain>
    </source>
</reference>
<evidence type="ECO:0000259" key="1">
    <source>
        <dbReference type="Pfam" id="PF01965"/>
    </source>
</evidence>
<gene>
    <name evidence="2" type="ORF">ICL16_26800</name>
</gene>
<accession>A0A8J6XJC0</accession>
<dbReference type="Gene3D" id="3.40.50.880">
    <property type="match status" value="1"/>
</dbReference>
<dbReference type="Proteomes" id="UP000629098">
    <property type="component" value="Unassembled WGS sequence"/>
</dbReference>
<dbReference type="PANTHER" id="PTHR43130:SF2">
    <property type="entry name" value="DJ-1_PFPI DOMAIN-CONTAINING PROTEIN"/>
    <property type="match status" value="1"/>
</dbReference>
<evidence type="ECO:0000313" key="3">
    <source>
        <dbReference type="Proteomes" id="UP000629098"/>
    </source>
</evidence>
<name>A0A8J6XJC0_9CYAN</name>
<dbReference type="EMBL" id="JACXAE010000083">
    <property type="protein sequence ID" value="MBD2775568.1"/>
    <property type="molecule type" value="Genomic_DNA"/>
</dbReference>
<sequence>MTDSQKHIIGLVVYPGMTALDIVGPQTVFSSLPGVELHRIWKTLDPIKTDDGMMIVPDTTFDNCPPLDVICVGGGIGQMKVVDDPQVLDFVHKQGSTAKFVTSVCGGSEFLAKAGLLQGYRAATHWMTREQLTSLGVEVGCERVVIDGNRMTGGGVTTGIDFGLTIAEMLCGEEAAKIAQLLIEYDPAPPFDVGSPEKAGPELVQKAMSYAAGTLGLIVD</sequence>
<proteinExistence type="predicted"/>
<protein>
    <submittedName>
        <fullName evidence="2">DJ-1/PfpI family protein</fullName>
    </submittedName>
</protein>
<dbReference type="PANTHER" id="PTHR43130">
    <property type="entry name" value="ARAC-FAMILY TRANSCRIPTIONAL REGULATOR"/>
    <property type="match status" value="1"/>
</dbReference>
<organism evidence="2 3">
    <name type="scientific">Iningainema tapete BLCC-T55</name>
    <dbReference type="NCBI Taxonomy" id="2748662"/>
    <lineage>
        <taxon>Bacteria</taxon>
        <taxon>Bacillati</taxon>
        <taxon>Cyanobacteriota</taxon>
        <taxon>Cyanophyceae</taxon>
        <taxon>Nostocales</taxon>
        <taxon>Scytonemataceae</taxon>
        <taxon>Iningainema tapete</taxon>
    </lineage>
</organism>